<dbReference type="Proteomes" id="UP000663879">
    <property type="component" value="Unassembled WGS sequence"/>
</dbReference>
<feature type="non-terminal residue" evidence="2">
    <location>
        <position position="1"/>
    </location>
</feature>
<evidence type="ECO:0000313" key="3">
    <source>
        <dbReference type="Proteomes" id="UP000663879"/>
    </source>
</evidence>
<evidence type="ECO:0000256" key="1">
    <source>
        <dbReference type="SAM" id="MobiDB-lite"/>
    </source>
</evidence>
<accession>A0A813ZIM8</accession>
<gene>
    <name evidence="2" type="ORF">OXX778_LOCUS11300</name>
</gene>
<sequence length="164" mass="19151">MYLEKKENDEEGINERESLDEDFYDTDEGKQIQLKSSSPFSNMKSSSSETSFSKEQIIGFEIANFTFNLFDYKDYEDTFLFFEETCKILNFPGESDSDFIDTEDNEVNNLKKSCELNLIYYSFKENLKDYRDELCYLGFNLAKRQNLIVNLNDECGGLNSGFTL</sequence>
<feature type="compositionally biased region" description="Basic and acidic residues" evidence="1">
    <location>
        <begin position="1"/>
        <end position="17"/>
    </location>
</feature>
<reference evidence="2" key="1">
    <citation type="submission" date="2021-02" db="EMBL/GenBank/DDBJ databases">
        <authorList>
            <person name="Nowell W R."/>
        </authorList>
    </citation>
    <scope>NUCLEOTIDE SEQUENCE</scope>
    <source>
        <strain evidence="2">Ploen Becks lab</strain>
    </source>
</reference>
<name>A0A813ZIM8_9BILA</name>
<comment type="caution">
    <text evidence="2">The sequence shown here is derived from an EMBL/GenBank/DDBJ whole genome shotgun (WGS) entry which is preliminary data.</text>
</comment>
<proteinExistence type="predicted"/>
<keyword evidence="3" id="KW-1185">Reference proteome</keyword>
<feature type="region of interest" description="Disordered" evidence="1">
    <location>
        <begin position="1"/>
        <end position="29"/>
    </location>
</feature>
<protein>
    <submittedName>
        <fullName evidence="2">Uncharacterized protein</fullName>
    </submittedName>
</protein>
<evidence type="ECO:0000313" key="2">
    <source>
        <dbReference type="EMBL" id="CAF0898979.1"/>
    </source>
</evidence>
<dbReference type="EMBL" id="CAJNOC010001894">
    <property type="protein sequence ID" value="CAF0898979.1"/>
    <property type="molecule type" value="Genomic_DNA"/>
</dbReference>
<organism evidence="2 3">
    <name type="scientific">Brachionus calyciflorus</name>
    <dbReference type="NCBI Taxonomy" id="104777"/>
    <lineage>
        <taxon>Eukaryota</taxon>
        <taxon>Metazoa</taxon>
        <taxon>Spiralia</taxon>
        <taxon>Gnathifera</taxon>
        <taxon>Rotifera</taxon>
        <taxon>Eurotatoria</taxon>
        <taxon>Monogononta</taxon>
        <taxon>Pseudotrocha</taxon>
        <taxon>Ploima</taxon>
        <taxon>Brachionidae</taxon>
        <taxon>Brachionus</taxon>
    </lineage>
</organism>
<dbReference type="AlphaFoldDB" id="A0A813ZIM8"/>